<accession>A0A8S3YCX4</accession>
<evidence type="ECO:0000256" key="2">
    <source>
        <dbReference type="ARBA" id="ARBA00007515"/>
    </source>
</evidence>
<organism evidence="6 7">
    <name type="scientific">Candidula unifasciata</name>
    <dbReference type="NCBI Taxonomy" id="100452"/>
    <lineage>
        <taxon>Eukaryota</taxon>
        <taxon>Metazoa</taxon>
        <taxon>Spiralia</taxon>
        <taxon>Lophotrochozoa</taxon>
        <taxon>Mollusca</taxon>
        <taxon>Gastropoda</taxon>
        <taxon>Heterobranchia</taxon>
        <taxon>Euthyneura</taxon>
        <taxon>Panpulmonata</taxon>
        <taxon>Eupulmonata</taxon>
        <taxon>Stylommatophora</taxon>
        <taxon>Helicina</taxon>
        <taxon>Helicoidea</taxon>
        <taxon>Geomitridae</taxon>
        <taxon>Candidula</taxon>
    </lineage>
</organism>
<dbReference type="Pfam" id="PF22891">
    <property type="entry name" value="KH_PNO1_2nd"/>
    <property type="match status" value="1"/>
</dbReference>
<feature type="domain" description="K Homology" evidence="5">
    <location>
        <begin position="131"/>
        <end position="194"/>
    </location>
</feature>
<dbReference type="OrthoDB" id="1932641at2759"/>
<evidence type="ECO:0000259" key="5">
    <source>
        <dbReference type="SMART" id="SM00322"/>
    </source>
</evidence>
<dbReference type="GO" id="GO:0005730">
    <property type="term" value="C:nucleolus"/>
    <property type="evidence" value="ECO:0007669"/>
    <property type="project" value="UniProtKB-SubCell"/>
</dbReference>
<evidence type="ECO:0000256" key="4">
    <source>
        <dbReference type="ARBA" id="ARBA00023242"/>
    </source>
</evidence>
<gene>
    <name evidence="6" type="ORF">CUNI_LOCUS631</name>
</gene>
<evidence type="ECO:0000313" key="6">
    <source>
        <dbReference type="EMBL" id="CAG5115073.1"/>
    </source>
</evidence>
<dbReference type="InterPro" id="IPR055211">
    <property type="entry name" value="KH_PNO1_2nd"/>
</dbReference>
<dbReference type="SMART" id="SM00322">
    <property type="entry name" value="KH"/>
    <property type="match status" value="1"/>
</dbReference>
<keyword evidence="7" id="KW-1185">Reference proteome</keyword>
<comment type="caution">
    <text evidence="6">The sequence shown here is derived from an EMBL/GenBank/DDBJ whole genome shotgun (WGS) entry which is preliminary data.</text>
</comment>
<dbReference type="Proteomes" id="UP000678393">
    <property type="component" value="Unassembled WGS sequence"/>
</dbReference>
<dbReference type="SUPFAM" id="SSF54791">
    <property type="entry name" value="Eukaryotic type KH-domain (KH-domain type I)"/>
    <property type="match status" value="1"/>
</dbReference>
<dbReference type="FunFam" id="3.30.1370.10:FF:000009">
    <property type="entry name" value="RNA-binding protein PNO1"/>
    <property type="match status" value="1"/>
</dbReference>
<dbReference type="GO" id="GO:0003723">
    <property type="term" value="F:RNA binding"/>
    <property type="evidence" value="ECO:0007669"/>
    <property type="project" value="UniProtKB-KW"/>
</dbReference>
<dbReference type="InterPro" id="IPR004087">
    <property type="entry name" value="KH_dom"/>
</dbReference>
<dbReference type="PANTHER" id="PTHR12826">
    <property type="entry name" value="RIBONUCLEASE Y"/>
    <property type="match status" value="1"/>
</dbReference>
<name>A0A8S3YCX4_9EUPU</name>
<keyword evidence="3" id="KW-0694">RNA-binding</keyword>
<evidence type="ECO:0000256" key="3">
    <source>
        <dbReference type="ARBA" id="ARBA00022884"/>
    </source>
</evidence>
<dbReference type="InterPro" id="IPR036612">
    <property type="entry name" value="KH_dom_type_1_sf"/>
</dbReference>
<sequence length="216" mass="24357">MEVENTTTHGQNKDFLLPKTKFWKRKQPHVDTSEITDPAVVGSGSKSEIRRILVSSHRYTPLQKEWLKMFTKLVENRKLNVRLAGKETQEIGALQRAEDFVKAFILGFDVEDALALLRLDHLYLESFDVTDVKPLKCDHLARAVSRLAGKNGKTKFTIENVTTTRIVLADSKIHILGSYQNIQIARKAICNLILGSAPSKVNGQMRTVAQRAASRF</sequence>
<evidence type="ECO:0000256" key="1">
    <source>
        <dbReference type="ARBA" id="ARBA00004604"/>
    </source>
</evidence>
<dbReference type="Gene3D" id="3.30.1370.10">
    <property type="entry name" value="K Homology domain, type 1"/>
    <property type="match status" value="1"/>
</dbReference>
<dbReference type="AlphaFoldDB" id="A0A8S3YCX4"/>
<protein>
    <recommendedName>
        <fullName evidence="5">K Homology domain-containing protein</fullName>
    </recommendedName>
</protein>
<keyword evidence="4" id="KW-0539">Nucleus</keyword>
<comment type="subcellular location">
    <subcellularLocation>
        <location evidence="1">Nucleus</location>
        <location evidence="1">Nucleolus</location>
    </subcellularLocation>
</comment>
<dbReference type="PANTHER" id="PTHR12826:SF13">
    <property type="entry name" value="RNA-BINDING PROTEIN PNO1"/>
    <property type="match status" value="1"/>
</dbReference>
<dbReference type="EMBL" id="CAJHNH020000073">
    <property type="protein sequence ID" value="CAG5115073.1"/>
    <property type="molecule type" value="Genomic_DNA"/>
</dbReference>
<evidence type="ECO:0000313" key="7">
    <source>
        <dbReference type="Proteomes" id="UP000678393"/>
    </source>
</evidence>
<reference evidence="6" key="1">
    <citation type="submission" date="2021-04" db="EMBL/GenBank/DDBJ databases">
        <authorList>
            <consortium name="Molecular Ecology Group"/>
        </authorList>
    </citation>
    <scope>NUCLEOTIDE SEQUENCE</scope>
</reference>
<comment type="similarity">
    <text evidence="2">Belongs to the PNO1 family.</text>
</comment>
<proteinExistence type="inferred from homology"/>
<dbReference type="CDD" id="cd22392">
    <property type="entry name" value="KH-I_PNO1_rpt2"/>
    <property type="match status" value="1"/>
</dbReference>